<keyword evidence="4 10" id="KW-0812">Transmembrane</keyword>
<evidence type="ECO:0000256" key="10">
    <source>
        <dbReference type="RuleBase" id="RU351113"/>
    </source>
</evidence>
<dbReference type="GO" id="GO:0005549">
    <property type="term" value="F:odorant binding"/>
    <property type="evidence" value="ECO:0007669"/>
    <property type="project" value="InterPro"/>
</dbReference>
<evidence type="ECO:0000256" key="6">
    <source>
        <dbReference type="ARBA" id="ARBA00022989"/>
    </source>
</evidence>
<keyword evidence="6 10" id="KW-1133">Transmembrane helix</keyword>
<keyword evidence="8 10" id="KW-0675">Receptor</keyword>
<comment type="similarity">
    <text evidence="10">Belongs to the insect chemoreceptor superfamily. Heteromeric odorant receptor channel (TC 1.A.69) family.</text>
</comment>
<evidence type="ECO:0000256" key="1">
    <source>
        <dbReference type="ARBA" id="ARBA00004651"/>
    </source>
</evidence>
<dbReference type="PANTHER" id="PTHR21137">
    <property type="entry name" value="ODORANT RECEPTOR"/>
    <property type="match status" value="1"/>
</dbReference>
<evidence type="ECO:0000313" key="11">
    <source>
        <dbReference type="EMBL" id="QXE93270.1"/>
    </source>
</evidence>
<feature type="transmembrane region" description="Helical" evidence="10">
    <location>
        <begin position="189"/>
        <end position="219"/>
    </location>
</feature>
<evidence type="ECO:0000256" key="9">
    <source>
        <dbReference type="ARBA" id="ARBA00023224"/>
    </source>
</evidence>
<dbReference type="GO" id="GO:0004984">
    <property type="term" value="F:olfactory receptor activity"/>
    <property type="evidence" value="ECO:0007669"/>
    <property type="project" value="InterPro"/>
</dbReference>
<evidence type="ECO:0000256" key="2">
    <source>
        <dbReference type="ARBA" id="ARBA00022475"/>
    </source>
</evidence>
<evidence type="ECO:0000256" key="8">
    <source>
        <dbReference type="ARBA" id="ARBA00023170"/>
    </source>
</evidence>
<dbReference type="AlphaFoldDB" id="A0A8F4RRC8"/>
<dbReference type="GO" id="GO:0005886">
    <property type="term" value="C:plasma membrane"/>
    <property type="evidence" value="ECO:0007669"/>
    <property type="project" value="UniProtKB-SubCell"/>
</dbReference>
<dbReference type="EMBL" id="MW419409">
    <property type="protein sequence ID" value="QXE93270.1"/>
    <property type="molecule type" value="mRNA"/>
</dbReference>
<dbReference type="Pfam" id="PF02949">
    <property type="entry name" value="7tm_6"/>
    <property type="match status" value="1"/>
</dbReference>
<reference evidence="11" key="1">
    <citation type="submission" date="2020-12" db="EMBL/GenBank/DDBJ databases">
        <authorList>
            <person name="Wen X."/>
        </authorList>
    </citation>
    <scope>NUCLEOTIDE SEQUENCE</scope>
</reference>
<evidence type="ECO:0000256" key="5">
    <source>
        <dbReference type="ARBA" id="ARBA00022725"/>
    </source>
</evidence>
<dbReference type="PANTHER" id="PTHR21137:SF3">
    <property type="entry name" value="ODORANT RECEPTOR 30A-RELATED"/>
    <property type="match status" value="1"/>
</dbReference>
<dbReference type="InterPro" id="IPR004117">
    <property type="entry name" value="7tm6_olfct_rcpt"/>
</dbReference>
<proteinExistence type="evidence at transcript level"/>
<sequence length="396" mass="46119">MYSADTYKLINPVKIYLICAGKYRIPPANKKLSMLYKVYSIFIQLSFITFCLSVWPEFLRLVIQRYDTEILISSFVIVINCIKILIKLLIFQKNKVLDFFYDVIKKEEDLWECFDEPDIKSFYIRKFSEYKKFILVQALLTLLAGFVFQITGLVNNLHIIAYNQAHNTTLELRYGYQLWLPFNKLDHMFVFYLLQIQFTWAASILYCMMNLIVSALLIIEAMQLEIFQIRVRNFIPPNESNWIMEPKVLELKKLIKEHQDLIRVGEHLNKCIKNIVFMEYILGSSDIASAVVTLTKSEGVDNMGRQLILIILLSIQIFILAWNTNEVKIQSEGIADAVFQSNWFMLNKEGTQLTQVLIERAQKPLVITIGPFGAMTTESALTIIRAAYSYVSIMRQ</sequence>
<comment type="caution">
    <text evidence="10">Lacks conserved residue(s) required for the propagation of feature annotation.</text>
</comment>
<feature type="transmembrane region" description="Helical" evidence="10">
    <location>
        <begin position="34"/>
        <end position="55"/>
    </location>
</feature>
<evidence type="ECO:0000256" key="3">
    <source>
        <dbReference type="ARBA" id="ARBA00022606"/>
    </source>
</evidence>
<keyword evidence="2" id="KW-1003">Cell membrane</keyword>
<feature type="transmembrane region" description="Helical" evidence="10">
    <location>
        <begin position="70"/>
        <end position="90"/>
    </location>
</feature>
<evidence type="ECO:0000256" key="4">
    <source>
        <dbReference type="ARBA" id="ARBA00022692"/>
    </source>
</evidence>
<feature type="transmembrane region" description="Helical" evidence="10">
    <location>
        <begin position="133"/>
        <end position="154"/>
    </location>
</feature>
<keyword evidence="3 10" id="KW-0716">Sensory transduction</keyword>
<evidence type="ECO:0000256" key="7">
    <source>
        <dbReference type="ARBA" id="ARBA00023136"/>
    </source>
</evidence>
<name>A0A8F4RRC8_EUCBR</name>
<dbReference type="GO" id="GO:0007165">
    <property type="term" value="P:signal transduction"/>
    <property type="evidence" value="ECO:0007669"/>
    <property type="project" value="UniProtKB-KW"/>
</dbReference>
<keyword evidence="7 10" id="KW-0472">Membrane</keyword>
<protein>
    <recommendedName>
        <fullName evidence="10">Odorant receptor</fullName>
    </recommendedName>
</protein>
<comment type="subcellular location">
    <subcellularLocation>
        <location evidence="1 10">Cell membrane</location>
        <topology evidence="1 10">Multi-pass membrane protein</topology>
    </subcellularLocation>
</comment>
<accession>A0A8F4RRC8</accession>
<organism evidence="11">
    <name type="scientific">Eucryptorrhynchus brandti</name>
    <name type="common">Snout weevil</name>
    <dbReference type="NCBI Taxonomy" id="436910"/>
    <lineage>
        <taxon>Eukaryota</taxon>
        <taxon>Metazoa</taxon>
        <taxon>Ecdysozoa</taxon>
        <taxon>Arthropoda</taxon>
        <taxon>Hexapoda</taxon>
        <taxon>Insecta</taxon>
        <taxon>Pterygota</taxon>
        <taxon>Neoptera</taxon>
        <taxon>Endopterygota</taxon>
        <taxon>Coleoptera</taxon>
        <taxon>Polyphaga</taxon>
        <taxon>Cucujiformia</taxon>
        <taxon>Curculionidae</taxon>
        <taxon>Cryptorhynchinae</taxon>
        <taxon>Eucryptorrhynchus</taxon>
    </lineage>
</organism>
<keyword evidence="5 10" id="KW-0552">Olfaction</keyword>
<keyword evidence="9 10" id="KW-0807">Transducer</keyword>